<dbReference type="PANTHER" id="PTHR36174:SF1">
    <property type="entry name" value="LIPID II:GLYCINE GLYCYLTRANSFERASE"/>
    <property type="match status" value="1"/>
</dbReference>
<dbReference type="GO" id="GO:0009252">
    <property type="term" value="P:peptidoglycan biosynthetic process"/>
    <property type="evidence" value="ECO:0007669"/>
    <property type="project" value="UniProtKB-KW"/>
</dbReference>
<name>A0A554LKD4_9BACT</name>
<accession>A0A554LKD4</accession>
<comment type="caution">
    <text evidence="7">The sequence shown here is derived from an EMBL/GenBank/DDBJ whole genome shotgun (WGS) entry which is preliminary data.</text>
</comment>
<keyword evidence="5" id="KW-0012">Acyltransferase</keyword>
<dbReference type="PROSITE" id="PS51191">
    <property type="entry name" value="FEMABX"/>
    <property type="match status" value="1"/>
</dbReference>
<organism evidence="7 8">
    <name type="scientific">Candidatus Berkelbacteria bacterium Licking1014_85</name>
    <dbReference type="NCBI Taxonomy" id="2017148"/>
    <lineage>
        <taxon>Bacteria</taxon>
        <taxon>Candidatus Berkelbacteria</taxon>
    </lineage>
</organism>
<comment type="similarity">
    <text evidence="1">Belongs to the FemABX family.</text>
</comment>
<evidence type="ECO:0000256" key="5">
    <source>
        <dbReference type="ARBA" id="ARBA00023315"/>
    </source>
</evidence>
<dbReference type="InterPro" id="IPR003447">
    <property type="entry name" value="FEMABX"/>
</dbReference>
<dbReference type="Pfam" id="PF02388">
    <property type="entry name" value="FemAB"/>
    <property type="match status" value="2"/>
</dbReference>
<evidence type="ECO:0000256" key="4">
    <source>
        <dbReference type="ARBA" id="ARBA00022984"/>
    </source>
</evidence>
<keyword evidence="2" id="KW-0808">Transferase</keyword>
<evidence type="ECO:0000256" key="2">
    <source>
        <dbReference type="ARBA" id="ARBA00022679"/>
    </source>
</evidence>
<evidence type="ECO:0000256" key="1">
    <source>
        <dbReference type="ARBA" id="ARBA00009943"/>
    </source>
</evidence>
<dbReference type="SUPFAM" id="SSF55729">
    <property type="entry name" value="Acyl-CoA N-acyltransferases (Nat)"/>
    <property type="match status" value="1"/>
</dbReference>
<evidence type="ECO:0000256" key="3">
    <source>
        <dbReference type="ARBA" id="ARBA00022960"/>
    </source>
</evidence>
<proteinExistence type="inferred from homology"/>
<gene>
    <name evidence="7" type="ORF">CEN91_295</name>
</gene>
<dbReference type="Proteomes" id="UP000315589">
    <property type="component" value="Unassembled WGS sequence"/>
</dbReference>
<dbReference type="PANTHER" id="PTHR36174">
    <property type="entry name" value="LIPID II:GLYCINE GLYCYLTRANSFERASE"/>
    <property type="match status" value="1"/>
</dbReference>
<dbReference type="GO" id="GO:0071555">
    <property type="term" value="P:cell wall organization"/>
    <property type="evidence" value="ECO:0007669"/>
    <property type="project" value="UniProtKB-KW"/>
</dbReference>
<sequence length="331" mass="38786">MFLQSQQWQQFQEAYGRQCFRIDGILVIKFPLKFRLSWLYCPMCKLQTISYQLLVDLAKKENAIFVKIEPIREIGGIGEIRDIKQEKSTNLQPRQSLQLDLSRTEDELLAQMKPKTRYNIRLAEKHGVKILQDLENSIDIFWKLGNETTTRDKFSMHTRTYYEQMGKILRDNITCYAAEFGGKYLASILVLHDKEEKIAYYLHGVSSNQSREVMATYLLQWQAIKDAKSAGMKWYDFWGVKIKSEARSTKLETNSNDQNPENSKHVSDFGFRISDFPFEIDHNHKWAGITRFKLGFAANGKLIEYPQAVDLIIKPILYKIYKIVKHLSFRT</sequence>
<keyword evidence="4" id="KW-0573">Peptidoglycan synthesis</keyword>
<reference evidence="7 8" key="1">
    <citation type="submission" date="2017-07" db="EMBL/GenBank/DDBJ databases">
        <title>Mechanisms for carbon and nitrogen cycling indicate functional differentiation within the Candidate Phyla Radiation.</title>
        <authorList>
            <person name="Danczak R.E."/>
            <person name="Johnston M.D."/>
            <person name="Kenah C."/>
            <person name="Slattery M."/>
            <person name="Wrighton K.C."/>
            <person name="Wilkins M.J."/>
        </authorList>
    </citation>
    <scope>NUCLEOTIDE SEQUENCE [LARGE SCALE GENOMIC DNA]</scope>
    <source>
        <strain evidence="7">Licking1014_85</strain>
    </source>
</reference>
<dbReference type="InterPro" id="IPR016181">
    <property type="entry name" value="Acyl_CoA_acyltransferase"/>
</dbReference>
<evidence type="ECO:0000256" key="6">
    <source>
        <dbReference type="ARBA" id="ARBA00023316"/>
    </source>
</evidence>
<keyword evidence="6" id="KW-0961">Cell wall biogenesis/degradation</keyword>
<keyword evidence="3" id="KW-0133">Cell shape</keyword>
<dbReference type="GO" id="GO:0008360">
    <property type="term" value="P:regulation of cell shape"/>
    <property type="evidence" value="ECO:0007669"/>
    <property type="project" value="UniProtKB-KW"/>
</dbReference>
<evidence type="ECO:0000313" key="8">
    <source>
        <dbReference type="Proteomes" id="UP000315589"/>
    </source>
</evidence>
<protein>
    <submittedName>
        <fullName evidence="7">FemAB family protein</fullName>
    </submittedName>
</protein>
<dbReference type="InterPro" id="IPR050644">
    <property type="entry name" value="PG_Glycine_Bridge_Synth"/>
</dbReference>
<dbReference type="EMBL" id="VMGI01000035">
    <property type="protein sequence ID" value="TSC93119.1"/>
    <property type="molecule type" value="Genomic_DNA"/>
</dbReference>
<dbReference type="AlphaFoldDB" id="A0A554LKD4"/>
<dbReference type="GO" id="GO:0016755">
    <property type="term" value="F:aminoacyltransferase activity"/>
    <property type="evidence" value="ECO:0007669"/>
    <property type="project" value="InterPro"/>
</dbReference>
<evidence type="ECO:0000313" key="7">
    <source>
        <dbReference type="EMBL" id="TSC93119.1"/>
    </source>
</evidence>
<dbReference type="Gene3D" id="3.40.630.30">
    <property type="match status" value="1"/>
</dbReference>